<dbReference type="GO" id="GO:0050660">
    <property type="term" value="F:flavin adenine dinucleotide binding"/>
    <property type="evidence" value="ECO:0007669"/>
    <property type="project" value="TreeGrafter"/>
</dbReference>
<dbReference type="Proteomes" id="UP000564644">
    <property type="component" value="Unassembled WGS sequence"/>
</dbReference>
<keyword evidence="1" id="KW-0560">Oxidoreductase</keyword>
<dbReference type="AlphaFoldDB" id="A0A7X0SQ44"/>
<dbReference type="SUPFAM" id="SSF51905">
    <property type="entry name" value="FAD/NAD(P)-binding domain"/>
    <property type="match status" value="1"/>
</dbReference>
<dbReference type="InterPro" id="IPR023856">
    <property type="entry name" value="Bdr"/>
</dbReference>
<dbReference type="InterPro" id="IPR036188">
    <property type="entry name" value="FAD/NAD-bd_sf"/>
</dbReference>
<dbReference type="PRINTS" id="PR00368">
    <property type="entry name" value="FADPNR"/>
</dbReference>
<gene>
    <name evidence="2" type="primary">ypdA</name>
    <name evidence="2" type="ORF">H7C18_18905</name>
</gene>
<evidence type="ECO:0000313" key="2">
    <source>
        <dbReference type="EMBL" id="MBB6732989.1"/>
    </source>
</evidence>
<evidence type="ECO:0000313" key="3">
    <source>
        <dbReference type="Proteomes" id="UP000564644"/>
    </source>
</evidence>
<comment type="caution">
    <text evidence="2">The sequence shown here is derived from an EMBL/GenBank/DDBJ whole genome shotgun (WGS) entry which is preliminary data.</text>
</comment>
<evidence type="ECO:0000256" key="1">
    <source>
        <dbReference type="ARBA" id="ARBA00023002"/>
    </source>
</evidence>
<dbReference type="NCBIfam" id="TIGR04018">
    <property type="entry name" value="Bthiol_YpdA"/>
    <property type="match status" value="1"/>
</dbReference>
<dbReference type="InterPro" id="IPR050982">
    <property type="entry name" value="Auxin_biosynth/cation_transpt"/>
</dbReference>
<dbReference type="RefSeq" id="WP_185130656.1">
    <property type="nucleotide sequence ID" value="NZ_JACJVO010000024.1"/>
</dbReference>
<sequence length="336" mass="36646">MEKEQVVVVGAGPCGLSAAAELQDQGFDPLIIEKENVAYSISQYPVHMLFFSSAENLEIAGIPFVTPNDKPSRLEALNYYRIVSERRQLRIRRFEKVTSVERTEDGAFRVSSVNRAGETLTTTAGAVVVATGYFDHPNRIGIPGEELPHVSHFFREAHPYAGTKVVIIGGSNSAVDAALELVHVGARVTIVYRGESVSDNVKPWVRPLLLSSVSKGRIDLLTRSRVVEIEYGRVIVRSEEQEPAGEPILRTVEADFVLALTGFRPDRGFLRAMGVEAPDGEIPPTHDPETMETNVPGLYLAGVVSTGRDANEIFIESGRYHGTKIAAHLAASRNGA</sequence>
<dbReference type="Gene3D" id="3.50.50.60">
    <property type="entry name" value="FAD/NAD(P)-binding domain"/>
    <property type="match status" value="1"/>
</dbReference>
<proteinExistence type="predicted"/>
<keyword evidence="3" id="KW-1185">Reference proteome</keyword>
<dbReference type="GO" id="GO:0004497">
    <property type="term" value="F:monooxygenase activity"/>
    <property type="evidence" value="ECO:0007669"/>
    <property type="project" value="TreeGrafter"/>
</dbReference>
<name>A0A7X0SQ44_9BACL</name>
<dbReference type="PANTHER" id="PTHR43539">
    <property type="entry name" value="FLAVIN-BINDING MONOOXYGENASE-LIKE PROTEIN (AFU_ORTHOLOGUE AFUA_4G09220)"/>
    <property type="match status" value="1"/>
</dbReference>
<dbReference type="PRINTS" id="PR00469">
    <property type="entry name" value="PNDRDTASEII"/>
</dbReference>
<dbReference type="EMBL" id="JACJVO010000024">
    <property type="protein sequence ID" value="MBB6732989.1"/>
    <property type="molecule type" value="Genomic_DNA"/>
</dbReference>
<protein>
    <submittedName>
        <fullName evidence="2">YpdA family putative bacillithiol disulfide reductase</fullName>
    </submittedName>
</protein>
<organism evidence="2 3">
    <name type="scientific">Cohnella zeiphila</name>
    <dbReference type="NCBI Taxonomy" id="2761120"/>
    <lineage>
        <taxon>Bacteria</taxon>
        <taxon>Bacillati</taxon>
        <taxon>Bacillota</taxon>
        <taxon>Bacilli</taxon>
        <taxon>Bacillales</taxon>
        <taxon>Paenibacillaceae</taxon>
        <taxon>Cohnella</taxon>
    </lineage>
</organism>
<dbReference type="Pfam" id="PF13738">
    <property type="entry name" value="Pyr_redox_3"/>
    <property type="match status" value="1"/>
</dbReference>
<accession>A0A7X0SQ44</accession>
<reference evidence="2 3" key="1">
    <citation type="submission" date="2020-08" db="EMBL/GenBank/DDBJ databases">
        <title>Cohnella phylogeny.</title>
        <authorList>
            <person name="Dunlap C."/>
        </authorList>
    </citation>
    <scope>NUCLEOTIDE SEQUENCE [LARGE SCALE GENOMIC DNA]</scope>
    <source>
        <strain evidence="2 3">CBP 2801</strain>
    </source>
</reference>
<dbReference type="PANTHER" id="PTHR43539:SF4">
    <property type="entry name" value="BACILLIREDOXIN REDUCTASE BDR"/>
    <property type="match status" value="1"/>
</dbReference>